<proteinExistence type="predicted"/>
<dbReference type="InterPro" id="IPR019408">
    <property type="entry name" value="7TM_GPCR_serpentine_rcpt_Srab"/>
</dbReference>
<evidence type="ECO:0000256" key="3">
    <source>
        <dbReference type="ARBA" id="ARBA00022989"/>
    </source>
</evidence>
<feature type="non-terminal residue" evidence="5">
    <location>
        <position position="1"/>
    </location>
</feature>
<name>A0AAV5TAW3_9BILA</name>
<keyword evidence="6" id="KW-1185">Reference proteome</keyword>
<evidence type="ECO:0000256" key="4">
    <source>
        <dbReference type="ARBA" id="ARBA00023136"/>
    </source>
</evidence>
<evidence type="ECO:0000256" key="2">
    <source>
        <dbReference type="ARBA" id="ARBA00022692"/>
    </source>
</evidence>
<evidence type="ECO:0008006" key="7">
    <source>
        <dbReference type="Google" id="ProtNLM"/>
    </source>
</evidence>
<evidence type="ECO:0000313" key="6">
    <source>
        <dbReference type="Proteomes" id="UP001432027"/>
    </source>
</evidence>
<keyword evidence="4" id="KW-0472">Membrane</keyword>
<organism evidence="5 6">
    <name type="scientific">Pristionchus entomophagus</name>
    <dbReference type="NCBI Taxonomy" id="358040"/>
    <lineage>
        <taxon>Eukaryota</taxon>
        <taxon>Metazoa</taxon>
        <taxon>Ecdysozoa</taxon>
        <taxon>Nematoda</taxon>
        <taxon>Chromadorea</taxon>
        <taxon>Rhabditida</taxon>
        <taxon>Rhabditina</taxon>
        <taxon>Diplogasteromorpha</taxon>
        <taxon>Diplogasteroidea</taxon>
        <taxon>Neodiplogasteridae</taxon>
        <taxon>Pristionchus</taxon>
    </lineage>
</organism>
<dbReference type="Proteomes" id="UP001432027">
    <property type="component" value="Unassembled WGS sequence"/>
</dbReference>
<dbReference type="Pfam" id="PF10292">
    <property type="entry name" value="7TM_GPCR_Srab"/>
    <property type="match status" value="1"/>
</dbReference>
<protein>
    <recommendedName>
        <fullName evidence="7">Serpentine receptor class gamma</fullName>
    </recommendedName>
</protein>
<dbReference type="EMBL" id="BTSX01000003">
    <property type="protein sequence ID" value="GMS91472.1"/>
    <property type="molecule type" value="Genomic_DNA"/>
</dbReference>
<evidence type="ECO:0000313" key="5">
    <source>
        <dbReference type="EMBL" id="GMS91472.1"/>
    </source>
</evidence>
<dbReference type="InterPro" id="IPR053286">
    <property type="entry name" value="Nematode_rcpt-like_srab"/>
</dbReference>
<sequence>EIKIVFGPYNSIQVMSFQIIASSVGLIALSHMEWNNHKKKLLAHKSLTLLTDLHTFWTFLMCISTLVENSINLHTHLTMRSPSDLYDAAYTCMIRRTPLLLA</sequence>
<reference evidence="5" key="1">
    <citation type="submission" date="2023-10" db="EMBL/GenBank/DDBJ databases">
        <title>Genome assembly of Pristionchus species.</title>
        <authorList>
            <person name="Yoshida K."/>
            <person name="Sommer R.J."/>
        </authorList>
    </citation>
    <scope>NUCLEOTIDE SEQUENCE</scope>
    <source>
        <strain evidence="5">RS0144</strain>
    </source>
</reference>
<comment type="caution">
    <text evidence="5">The sequence shown here is derived from an EMBL/GenBank/DDBJ whole genome shotgun (WGS) entry which is preliminary data.</text>
</comment>
<keyword evidence="3" id="KW-1133">Transmembrane helix</keyword>
<keyword evidence="2" id="KW-0812">Transmembrane</keyword>
<comment type="subcellular location">
    <subcellularLocation>
        <location evidence="1">Membrane</location>
        <topology evidence="1">Multi-pass membrane protein</topology>
    </subcellularLocation>
</comment>
<evidence type="ECO:0000256" key="1">
    <source>
        <dbReference type="ARBA" id="ARBA00004141"/>
    </source>
</evidence>
<dbReference type="PANTHER" id="PTHR46561:SF11">
    <property type="entry name" value="SERPENTINE RECEPTOR CLASS ALPHA_BETA-14"/>
    <property type="match status" value="1"/>
</dbReference>
<dbReference type="GO" id="GO:0016020">
    <property type="term" value="C:membrane"/>
    <property type="evidence" value="ECO:0007669"/>
    <property type="project" value="UniProtKB-SubCell"/>
</dbReference>
<dbReference type="AlphaFoldDB" id="A0AAV5TAW3"/>
<gene>
    <name evidence="5" type="ORF">PENTCL1PPCAC_13647</name>
</gene>
<dbReference type="PANTHER" id="PTHR46561">
    <property type="entry name" value="SERPENTINE RECEPTOR, CLASS AB (CLASS A-LIKE)-RELATED"/>
    <property type="match status" value="1"/>
</dbReference>
<accession>A0AAV5TAW3</accession>